<dbReference type="InterPro" id="IPR012677">
    <property type="entry name" value="Nucleotide-bd_a/b_plait_sf"/>
</dbReference>
<evidence type="ECO:0000256" key="6">
    <source>
        <dbReference type="ARBA" id="ARBA00022884"/>
    </source>
</evidence>
<dbReference type="GO" id="GO:0006397">
    <property type="term" value="P:mRNA processing"/>
    <property type="evidence" value="ECO:0007669"/>
    <property type="project" value="UniProtKB-KW"/>
</dbReference>
<dbReference type="KEGG" id="dfa:DFA_06697"/>
<evidence type="ECO:0000256" key="3">
    <source>
        <dbReference type="ARBA" id="ARBA00022664"/>
    </source>
</evidence>
<dbReference type="GO" id="GO:0005654">
    <property type="term" value="C:nucleoplasm"/>
    <property type="evidence" value="ECO:0007669"/>
    <property type="project" value="UniProtKB-SubCell"/>
</dbReference>
<dbReference type="EMBL" id="GL883020">
    <property type="protein sequence ID" value="EGG18030.1"/>
    <property type="molecule type" value="Genomic_DNA"/>
</dbReference>
<evidence type="ECO:0000256" key="7">
    <source>
        <dbReference type="ARBA" id="ARBA00023187"/>
    </source>
</evidence>
<dbReference type="InterPro" id="IPR002344">
    <property type="entry name" value="Lupus_La"/>
</dbReference>
<dbReference type="InterPro" id="IPR035979">
    <property type="entry name" value="RBD_domain_sf"/>
</dbReference>
<evidence type="ECO:0000313" key="15">
    <source>
        <dbReference type="Proteomes" id="UP000007797"/>
    </source>
</evidence>
<evidence type="ECO:0000259" key="13">
    <source>
        <dbReference type="PROSITE" id="PS50961"/>
    </source>
</evidence>
<dbReference type="Gene3D" id="1.10.10.10">
    <property type="entry name" value="Winged helix-like DNA-binding domain superfamily/Winged helix DNA-binding domain"/>
    <property type="match status" value="1"/>
</dbReference>
<sequence>MEQDKVIEIIKQLQFYLSDSNLYKDRFLSKLVENSNQGWISIDQLLSFNRMKELKVTNESIKQVFQNDLFKQQQGEQETGVTVNQQETMIKRNIPFQVNQQVLNEIDLKTIYIEPILIEDTIENIKEIFKTFGEIVYTSIPRLPDRTPKGFAFIEFTSKESANNALVGIADSHTSQDQTKPFYRFRAISKNEWTRLKSLYLGQGETKTKKVESSSSSTSSTSMSVDIDNQKIDKRILKITNITLTTSKPYLWKSLDKYFESIFLDYIRGDGYAICKFRSFEDREKAKNIIHSQSINIDGQILSTDIISEKEFSRFINKGNKHQDSLKYQKEKYIETKQQNENDNEKDDNTNNNSNNDKLKKKRIRKKKVKSSTDQIVDFENDEQ</sequence>
<dbReference type="InterPro" id="IPR000504">
    <property type="entry name" value="RRM_dom"/>
</dbReference>
<protein>
    <recommendedName>
        <fullName evidence="2">La-related protein 7</fullName>
    </recommendedName>
    <alternativeName>
        <fullName evidence="9">La ribonucleoprotein domain family member 7</fullName>
    </alternativeName>
</protein>
<dbReference type="PRINTS" id="PR00302">
    <property type="entry name" value="LUPUSLA"/>
</dbReference>
<keyword evidence="7" id="KW-0508">mRNA splicing</keyword>
<dbReference type="Proteomes" id="UP000007797">
    <property type="component" value="Unassembled WGS sequence"/>
</dbReference>
<accession>F4Q210</accession>
<keyword evidence="5" id="KW-0744">Spermatogenesis</keyword>
<dbReference type="PANTHER" id="PTHR22792">
    <property type="entry name" value="LUPUS LA PROTEIN-RELATED"/>
    <property type="match status" value="1"/>
</dbReference>
<dbReference type="STRING" id="1054147.F4Q210"/>
<keyword evidence="3" id="KW-0507">mRNA processing</keyword>
<dbReference type="InterPro" id="IPR036388">
    <property type="entry name" value="WH-like_DNA-bd_sf"/>
</dbReference>
<evidence type="ECO:0000256" key="9">
    <source>
        <dbReference type="ARBA" id="ARBA00029640"/>
    </source>
</evidence>
<dbReference type="InterPro" id="IPR034887">
    <property type="entry name" value="LARP7_RRM1"/>
</dbReference>
<dbReference type="SMART" id="SM00360">
    <property type="entry name" value="RRM"/>
    <property type="match status" value="2"/>
</dbReference>
<name>F4Q210_CACFS</name>
<dbReference type="CDD" id="cd12290">
    <property type="entry name" value="RRM1_LARP7"/>
    <property type="match status" value="1"/>
</dbReference>
<keyword evidence="4" id="KW-0221">Differentiation</keyword>
<dbReference type="InterPro" id="IPR045180">
    <property type="entry name" value="La_dom_prot"/>
</dbReference>
<gene>
    <name evidence="14" type="ORF">DFA_06697</name>
</gene>
<evidence type="ECO:0000256" key="2">
    <source>
        <dbReference type="ARBA" id="ARBA00015867"/>
    </source>
</evidence>
<dbReference type="GO" id="GO:0003723">
    <property type="term" value="F:RNA binding"/>
    <property type="evidence" value="ECO:0007669"/>
    <property type="project" value="UniProtKB-UniRule"/>
</dbReference>
<dbReference type="PROSITE" id="PS50961">
    <property type="entry name" value="HTH_LA"/>
    <property type="match status" value="1"/>
</dbReference>
<evidence type="ECO:0000256" key="5">
    <source>
        <dbReference type="ARBA" id="ARBA00022871"/>
    </source>
</evidence>
<reference evidence="15" key="1">
    <citation type="journal article" date="2011" name="Genome Res.">
        <title>Phylogeny-wide analysis of social amoeba genomes highlights ancient origins for complex intercellular communication.</title>
        <authorList>
            <person name="Heidel A.J."/>
            <person name="Lawal H.M."/>
            <person name="Felder M."/>
            <person name="Schilde C."/>
            <person name="Helps N.R."/>
            <person name="Tunggal B."/>
            <person name="Rivero F."/>
            <person name="John U."/>
            <person name="Schleicher M."/>
            <person name="Eichinger L."/>
            <person name="Platzer M."/>
            <person name="Noegel A.A."/>
            <person name="Schaap P."/>
            <person name="Gloeckner G."/>
        </authorList>
    </citation>
    <scope>NUCLEOTIDE SEQUENCE [LARGE SCALE GENOMIC DNA]</scope>
    <source>
        <strain evidence="15">SH3</strain>
    </source>
</reference>
<dbReference type="GeneID" id="14870187"/>
<organism evidence="14 15">
    <name type="scientific">Cavenderia fasciculata</name>
    <name type="common">Slime mold</name>
    <name type="synonym">Dictyostelium fasciculatum</name>
    <dbReference type="NCBI Taxonomy" id="261658"/>
    <lineage>
        <taxon>Eukaryota</taxon>
        <taxon>Amoebozoa</taxon>
        <taxon>Evosea</taxon>
        <taxon>Eumycetozoa</taxon>
        <taxon>Dictyostelia</taxon>
        <taxon>Acytosteliales</taxon>
        <taxon>Cavenderiaceae</taxon>
        <taxon>Cavenderia</taxon>
    </lineage>
</organism>
<dbReference type="OMA" id="AITRNEW"/>
<dbReference type="AlphaFoldDB" id="F4Q210"/>
<dbReference type="PROSITE" id="PS50102">
    <property type="entry name" value="RRM"/>
    <property type="match status" value="1"/>
</dbReference>
<evidence type="ECO:0000259" key="12">
    <source>
        <dbReference type="PROSITE" id="PS50102"/>
    </source>
</evidence>
<dbReference type="GO" id="GO:0030154">
    <property type="term" value="P:cell differentiation"/>
    <property type="evidence" value="ECO:0007669"/>
    <property type="project" value="UniProtKB-KW"/>
</dbReference>
<evidence type="ECO:0000256" key="10">
    <source>
        <dbReference type="PROSITE-ProRule" id="PRU00332"/>
    </source>
</evidence>
<dbReference type="Gene3D" id="3.30.70.330">
    <property type="match status" value="1"/>
</dbReference>
<dbReference type="InterPro" id="IPR036390">
    <property type="entry name" value="WH_DNA-bd_sf"/>
</dbReference>
<dbReference type="Pfam" id="PF05383">
    <property type="entry name" value="La"/>
    <property type="match status" value="1"/>
</dbReference>
<dbReference type="InterPro" id="IPR006630">
    <property type="entry name" value="La_HTH"/>
</dbReference>
<evidence type="ECO:0000256" key="11">
    <source>
        <dbReference type="SAM" id="MobiDB-lite"/>
    </source>
</evidence>
<keyword evidence="8" id="KW-0539">Nucleus</keyword>
<dbReference type="OrthoDB" id="439993at2759"/>
<keyword evidence="6 10" id="KW-0694">RNA-binding</keyword>
<dbReference type="RefSeq" id="XP_004356923.1">
    <property type="nucleotide sequence ID" value="XM_004356869.1"/>
</dbReference>
<dbReference type="SUPFAM" id="SSF54928">
    <property type="entry name" value="RNA-binding domain, RBD"/>
    <property type="match status" value="1"/>
</dbReference>
<dbReference type="SUPFAM" id="SSF46785">
    <property type="entry name" value="Winged helix' DNA-binding domain"/>
    <property type="match status" value="1"/>
</dbReference>
<feature type="domain" description="HTH La-type RNA-binding" evidence="13">
    <location>
        <begin position="1"/>
        <end position="100"/>
    </location>
</feature>
<dbReference type="GO" id="GO:1990904">
    <property type="term" value="C:ribonucleoprotein complex"/>
    <property type="evidence" value="ECO:0007669"/>
    <property type="project" value="InterPro"/>
</dbReference>
<feature type="compositionally biased region" description="Basic residues" evidence="11">
    <location>
        <begin position="359"/>
        <end position="370"/>
    </location>
</feature>
<keyword evidence="15" id="KW-1185">Reference proteome</keyword>
<dbReference type="Pfam" id="PF00076">
    <property type="entry name" value="RRM_1"/>
    <property type="match status" value="1"/>
</dbReference>
<comment type="subcellular location">
    <subcellularLocation>
        <location evidence="1">Nucleus</location>
        <location evidence="1">Nucleoplasm</location>
    </subcellularLocation>
</comment>
<proteinExistence type="predicted"/>
<dbReference type="SMART" id="SM00715">
    <property type="entry name" value="LA"/>
    <property type="match status" value="1"/>
</dbReference>
<feature type="domain" description="RRM" evidence="12">
    <location>
        <begin position="109"/>
        <end position="216"/>
    </location>
</feature>
<evidence type="ECO:0000256" key="4">
    <source>
        <dbReference type="ARBA" id="ARBA00022782"/>
    </source>
</evidence>
<dbReference type="GO" id="GO:0008380">
    <property type="term" value="P:RNA splicing"/>
    <property type="evidence" value="ECO:0007669"/>
    <property type="project" value="UniProtKB-KW"/>
</dbReference>
<feature type="region of interest" description="Disordered" evidence="11">
    <location>
        <begin position="338"/>
        <end position="384"/>
    </location>
</feature>
<evidence type="ECO:0000256" key="8">
    <source>
        <dbReference type="ARBA" id="ARBA00023242"/>
    </source>
</evidence>
<evidence type="ECO:0000256" key="1">
    <source>
        <dbReference type="ARBA" id="ARBA00004642"/>
    </source>
</evidence>
<dbReference type="GO" id="GO:0007283">
    <property type="term" value="P:spermatogenesis"/>
    <property type="evidence" value="ECO:0007669"/>
    <property type="project" value="UniProtKB-KW"/>
</dbReference>
<evidence type="ECO:0000313" key="14">
    <source>
        <dbReference type="EMBL" id="EGG18030.1"/>
    </source>
</evidence>